<dbReference type="EMBL" id="QVMU01000028">
    <property type="protein sequence ID" value="RJX66468.1"/>
    <property type="molecule type" value="Genomic_DNA"/>
</dbReference>
<dbReference type="Gene3D" id="3.20.20.450">
    <property type="entry name" value="EAL domain"/>
    <property type="match status" value="1"/>
</dbReference>
<dbReference type="SUPFAM" id="SSF55073">
    <property type="entry name" value="Nucleotide cyclase"/>
    <property type="match status" value="1"/>
</dbReference>
<dbReference type="InterPro" id="IPR001633">
    <property type="entry name" value="EAL_dom"/>
</dbReference>
<dbReference type="Proteomes" id="UP000273252">
    <property type="component" value="Unassembled WGS sequence"/>
</dbReference>
<feature type="domain" description="EAL" evidence="3">
    <location>
        <begin position="571"/>
        <end position="822"/>
    </location>
</feature>
<gene>
    <name evidence="5" type="ORF">DZ860_20205</name>
</gene>
<evidence type="ECO:0000259" key="1">
    <source>
        <dbReference type="PROSITE" id="PS50112"/>
    </source>
</evidence>
<comment type="caution">
    <text evidence="5">The sequence shown here is derived from an EMBL/GenBank/DDBJ whole genome shotgun (WGS) entry which is preliminary data.</text>
</comment>
<reference evidence="5 6" key="1">
    <citation type="submission" date="2018-08" db="EMBL/GenBank/DDBJ databases">
        <title>Vibrio isolated from the Eastern China Marginal Seas.</title>
        <authorList>
            <person name="Li Y."/>
        </authorList>
    </citation>
    <scope>NUCLEOTIDE SEQUENCE [LARGE SCALE GENOMIC DNA]</scope>
    <source>
        <strain evidence="5 6">BEI233</strain>
    </source>
</reference>
<dbReference type="AlphaFoldDB" id="A0A3A6Q6P4"/>
<dbReference type="SMART" id="SM00052">
    <property type="entry name" value="EAL"/>
    <property type="match status" value="1"/>
</dbReference>
<dbReference type="SMART" id="SM00267">
    <property type="entry name" value="GGDEF"/>
    <property type="match status" value="1"/>
</dbReference>
<organism evidence="5 6">
    <name type="scientific">Vibrio sinensis</name>
    <dbReference type="NCBI Taxonomy" id="2302434"/>
    <lineage>
        <taxon>Bacteria</taxon>
        <taxon>Pseudomonadati</taxon>
        <taxon>Pseudomonadota</taxon>
        <taxon>Gammaproteobacteria</taxon>
        <taxon>Vibrionales</taxon>
        <taxon>Vibrionaceae</taxon>
        <taxon>Vibrio</taxon>
    </lineage>
</organism>
<dbReference type="Pfam" id="PF13426">
    <property type="entry name" value="PAS_9"/>
    <property type="match status" value="1"/>
</dbReference>
<dbReference type="InterPro" id="IPR000014">
    <property type="entry name" value="PAS"/>
</dbReference>
<dbReference type="SMART" id="SM00091">
    <property type="entry name" value="PAS"/>
    <property type="match status" value="1"/>
</dbReference>
<accession>A0A3A6Q6P4</accession>
<keyword evidence="6" id="KW-1185">Reference proteome</keyword>
<evidence type="ECO:0000313" key="6">
    <source>
        <dbReference type="Proteomes" id="UP000273252"/>
    </source>
</evidence>
<dbReference type="NCBIfam" id="TIGR00254">
    <property type="entry name" value="GGDEF"/>
    <property type="match status" value="1"/>
</dbReference>
<dbReference type="InterPro" id="IPR035965">
    <property type="entry name" value="PAS-like_dom_sf"/>
</dbReference>
<dbReference type="Gene3D" id="3.30.70.270">
    <property type="match status" value="1"/>
</dbReference>
<feature type="domain" description="GGDEF" evidence="4">
    <location>
        <begin position="431"/>
        <end position="562"/>
    </location>
</feature>
<dbReference type="RefSeq" id="WP_120034746.1">
    <property type="nucleotide sequence ID" value="NZ_QVMU01000028.1"/>
</dbReference>
<dbReference type="NCBIfam" id="TIGR00229">
    <property type="entry name" value="sensory_box"/>
    <property type="match status" value="1"/>
</dbReference>
<proteinExistence type="predicted"/>
<dbReference type="InterPro" id="IPR029787">
    <property type="entry name" value="Nucleotide_cyclase"/>
</dbReference>
<sequence>MESLLREIINAKNEDELYLHCLEEVYRRYLPEHCLIARFNQNNADTLAYLHRGKLQPNFKYPLSGTPCDIVQTKLDVCLFSEHIQQQFPYDKALQDLNAESYLGIPLLDQDGNILGVLALLYDHYITKAEFDRDWLLTLGYLIGKNIVQQLLMTEKTTLLKQFERSEAIANIGSWRWDVKHNQFCYSKHLAQIFSIDEHQDLLFSQFFCQHVFRHSEDFQDLISDTSSPNVVSTLVINKEDSIKGLQLEIAYTKYYDSDKKLKSIEGTVRNITYLSELENQHYMANEIIELSGQGVIITNKNNKIMSINSQVTDITGYTHDDLIGQCPSIFSSNLHDHSFYADMWSTLRTVGRWEGEVWNQTKSGALYPESLSISVIKNVDGDIKNYIAVFDDLSAQKNIERELFYYKNSESVTGLITRSKFIQHIERNLTGISVIVFDISHFSTINNTYGEAFGNKILRYVAQNLQTHLKDEAVVSRYGADQFAISVNSIEPHYVEAMVDRIQAIIETAFIIEGHSIKLNINVGYSTPLQDSITTHPLTQAKFALDEAKAMPLESSVRYSKFLEENVVRRQELSVKLRKALEQGRLHVEYQPIVNLTNNQIVKFEALARWTEDGVPISPVEFIPIAEQFGYITKLGKLILTQVCQDILLFKARGHNDIVISINRSIEELAQEDPNENSISAMLNVYGLTHEDLVIEITESIPLEDKPAVQDLIAKLRKKGLKVALDDFGTGFASFSNLMKSSVDILKIDRSFIKDIETDKNNAVLVESVNMLATQLGLNVIAEGVETESQMNILRQMGCCYAQGYYISRPVPLEQALALME</sequence>
<dbReference type="PROSITE" id="PS50883">
    <property type="entry name" value="EAL"/>
    <property type="match status" value="1"/>
</dbReference>
<dbReference type="InterPro" id="IPR052155">
    <property type="entry name" value="Biofilm_reg_signaling"/>
</dbReference>
<evidence type="ECO:0000259" key="4">
    <source>
        <dbReference type="PROSITE" id="PS50887"/>
    </source>
</evidence>
<dbReference type="PROSITE" id="PS50112">
    <property type="entry name" value="PAS"/>
    <property type="match status" value="1"/>
</dbReference>
<dbReference type="InterPro" id="IPR035919">
    <property type="entry name" value="EAL_sf"/>
</dbReference>
<dbReference type="PANTHER" id="PTHR44757">
    <property type="entry name" value="DIGUANYLATE CYCLASE DGCP"/>
    <property type="match status" value="1"/>
</dbReference>
<feature type="domain" description="PAC" evidence="2">
    <location>
        <begin position="352"/>
        <end position="406"/>
    </location>
</feature>
<dbReference type="InterPro" id="IPR000700">
    <property type="entry name" value="PAS-assoc_C"/>
</dbReference>
<dbReference type="PANTHER" id="PTHR44757:SF2">
    <property type="entry name" value="BIOFILM ARCHITECTURE MAINTENANCE PROTEIN MBAA"/>
    <property type="match status" value="1"/>
</dbReference>
<feature type="domain" description="PAS" evidence="1">
    <location>
        <begin position="281"/>
        <end position="326"/>
    </location>
</feature>
<dbReference type="InterPro" id="IPR000160">
    <property type="entry name" value="GGDEF_dom"/>
</dbReference>
<name>A0A3A6Q6P4_9VIBR</name>
<dbReference type="OrthoDB" id="1316910at2"/>
<dbReference type="CDD" id="cd00130">
    <property type="entry name" value="PAS"/>
    <property type="match status" value="1"/>
</dbReference>
<dbReference type="InterPro" id="IPR043128">
    <property type="entry name" value="Rev_trsase/Diguanyl_cyclase"/>
</dbReference>
<protein>
    <submittedName>
        <fullName evidence="5">Phosphodiesterase</fullName>
    </submittedName>
</protein>
<dbReference type="Pfam" id="PF00563">
    <property type="entry name" value="EAL"/>
    <property type="match status" value="1"/>
</dbReference>
<dbReference type="CDD" id="cd01949">
    <property type="entry name" value="GGDEF"/>
    <property type="match status" value="1"/>
</dbReference>
<evidence type="ECO:0000259" key="2">
    <source>
        <dbReference type="PROSITE" id="PS50113"/>
    </source>
</evidence>
<dbReference type="SUPFAM" id="SSF55781">
    <property type="entry name" value="GAF domain-like"/>
    <property type="match status" value="1"/>
</dbReference>
<dbReference type="SUPFAM" id="SSF55785">
    <property type="entry name" value="PYP-like sensor domain (PAS domain)"/>
    <property type="match status" value="1"/>
</dbReference>
<dbReference type="PROSITE" id="PS50113">
    <property type="entry name" value="PAC"/>
    <property type="match status" value="1"/>
</dbReference>
<dbReference type="Gene3D" id="3.30.450.20">
    <property type="entry name" value="PAS domain"/>
    <property type="match status" value="2"/>
</dbReference>
<evidence type="ECO:0000259" key="3">
    <source>
        <dbReference type="PROSITE" id="PS50883"/>
    </source>
</evidence>
<dbReference type="Pfam" id="PF00990">
    <property type="entry name" value="GGDEF"/>
    <property type="match status" value="1"/>
</dbReference>
<dbReference type="SUPFAM" id="SSF141868">
    <property type="entry name" value="EAL domain-like"/>
    <property type="match status" value="1"/>
</dbReference>
<dbReference type="CDD" id="cd01948">
    <property type="entry name" value="EAL"/>
    <property type="match status" value="1"/>
</dbReference>
<evidence type="ECO:0000313" key="5">
    <source>
        <dbReference type="EMBL" id="RJX66468.1"/>
    </source>
</evidence>
<dbReference type="PROSITE" id="PS50887">
    <property type="entry name" value="GGDEF"/>
    <property type="match status" value="1"/>
</dbReference>